<keyword evidence="2" id="KW-0732">Signal</keyword>
<proteinExistence type="predicted"/>
<sequence>MKKWMLVISTAVLFMVGGCSFLEDTSSTLNYANDAKDYVSEAQKFAEEIPPLAEKAVNDDEAIKKLEQKLQEMKGKAEEFNQTKAPDIASDVHDQLVQQNEKIISGIEAYEANIKDGSFNPETLKNSELFQSIQDVSSIMKQIKELGQ</sequence>
<dbReference type="InterPro" id="IPR045956">
    <property type="entry name" value="DUF6376"/>
</dbReference>
<dbReference type="EMBL" id="CP009920">
    <property type="protein sequence ID" value="AJI23376.1"/>
    <property type="molecule type" value="Genomic_DNA"/>
</dbReference>
<feature type="chain" id="PRO_5038728343" evidence="2">
    <location>
        <begin position="22"/>
        <end position="148"/>
    </location>
</feature>
<accession>A0A0B6AIM8</accession>
<evidence type="ECO:0000256" key="2">
    <source>
        <dbReference type="SAM" id="SignalP"/>
    </source>
</evidence>
<keyword evidence="3" id="KW-0449">Lipoprotein</keyword>
<dbReference type="Pfam" id="PF19903">
    <property type="entry name" value="DUF6376"/>
    <property type="match status" value="1"/>
</dbReference>
<dbReference type="Proteomes" id="UP000031829">
    <property type="component" value="Chromosome"/>
</dbReference>
<dbReference type="RefSeq" id="WP_051975590.1">
    <property type="nucleotide sequence ID" value="NZ_BCVB01000010.1"/>
</dbReference>
<dbReference type="PROSITE" id="PS51257">
    <property type="entry name" value="PROKAR_LIPOPROTEIN"/>
    <property type="match status" value="1"/>
</dbReference>
<dbReference type="KEGG" id="bmeg:BG04_5168"/>
<gene>
    <name evidence="3" type="ORF">BG04_5168</name>
</gene>
<evidence type="ECO:0000313" key="4">
    <source>
        <dbReference type="Proteomes" id="UP000031829"/>
    </source>
</evidence>
<reference evidence="3 4" key="1">
    <citation type="journal article" date="2015" name="Genome Announc.">
        <title>Complete genome sequences for 35 biothreat assay-relevant bacillus species.</title>
        <authorList>
            <person name="Johnson S.L."/>
            <person name="Daligault H.E."/>
            <person name="Davenport K.W."/>
            <person name="Jaissle J."/>
            <person name="Frey K.G."/>
            <person name="Ladner J.T."/>
            <person name="Broomall S.M."/>
            <person name="Bishop-Lilly K.A."/>
            <person name="Bruce D.C."/>
            <person name="Gibbons H.S."/>
            <person name="Coyne S.R."/>
            <person name="Lo C.C."/>
            <person name="Meincke L."/>
            <person name="Munk A.C."/>
            <person name="Koroleva G.I."/>
            <person name="Rosenzweig C.N."/>
            <person name="Palacios G.F."/>
            <person name="Redden C.L."/>
            <person name="Minogue T.D."/>
            <person name="Chain P.S."/>
        </authorList>
    </citation>
    <scope>NUCLEOTIDE SEQUENCE [LARGE SCALE GENOMIC DNA]</scope>
    <source>
        <strain evidence="4">ATCC 14581 / DSM 32 / JCM 2506 / NBRC 15308 / NCIMB 9376 / NCTC 10342 / NRRL B-14308 / VKM B-512</strain>
    </source>
</reference>
<evidence type="ECO:0000256" key="1">
    <source>
        <dbReference type="SAM" id="Coils"/>
    </source>
</evidence>
<protein>
    <submittedName>
        <fullName evidence="3">Putative lipoprotein</fullName>
    </submittedName>
</protein>
<name>A0A0B6AIM8_PRIM2</name>
<evidence type="ECO:0000313" key="3">
    <source>
        <dbReference type="EMBL" id="AJI23376.1"/>
    </source>
</evidence>
<organism evidence="3 4">
    <name type="scientific">Priestia megaterium (strain ATCC 14581 / DSM 32 / CCUG 1817 / JCM 2506 / NBRC 15308 / NCIMB 9376 / NCTC 10342 / NRRL B-14308 / VKM B-512 / Ford 19)</name>
    <name type="common">Bacillus megaterium</name>
    <dbReference type="NCBI Taxonomy" id="1348623"/>
    <lineage>
        <taxon>Bacteria</taxon>
        <taxon>Bacillati</taxon>
        <taxon>Bacillota</taxon>
        <taxon>Bacilli</taxon>
        <taxon>Bacillales</taxon>
        <taxon>Bacillaceae</taxon>
        <taxon>Priestia</taxon>
    </lineage>
</organism>
<feature type="coiled-coil region" evidence="1">
    <location>
        <begin position="56"/>
        <end position="83"/>
    </location>
</feature>
<dbReference type="HOGENOM" id="CLU_131943_0_0_9"/>
<dbReference type="GeneID" id="93643128"/>
<dbReference type="AlphaFoldDB" id="A0A0B6AIM8"/>
<keyword evidence="1" id="KW-0175">Coiled coil</keyword>
<feature type="signal peptide" evidence="2">
    <location>
        <begin position="1"/>
        <end position="21"/>
    </location>
</feature>